<dbReference type="HOGENOM" id="CLU_1388243_0_0_3"/>
<evidence type="ECO:0000313" key="2">
    <source>
        <dbReference type="EMBL" id="ACK72898.1"/>
    </source>
</evidence>
<dbReference type="EMBL" id="CP001291">
    <property type="protein sequence ID" value="ACK72898.1"/>
    <property type="molecule type" value="Genomic_DNA"/>
</dbReference>
<organism evidence="2 3">
    <name type="scientific">Gloeothece citriformis (strain PCC 7424)</name>
    <name type="common">Cyanothece sp. (strain PCC 7424)</name>
    <dbReference type="NCBI Taxonomy" id="65393"/>
    <lineage>
        <taxon>Bacteria</taxon>
        <taxon>Bacillati</taxon>
        <taxon>Cyanobacteriota</taxon>
        <taxon>Cyanophyceae</taxon>
        <taxon>Oscillatoriophycideae</taxon>
        <taxon>Chroococcales</taxon>
        <taxon>Aphanothecaceae</taxon>
        <taxon>Gloeothece</taxon>
        <taxon>Gloeothece citriformis</taxon>
    </lineage>
</organism>
<accession>B7KAC4</accession>
<sequence length="205" mass="22849">MIILERQEIMKSFYFISILGIYVLTGCNNPTISPPNHTISPEPQPQPIDPSTSTASKTTNKIKSILDQAQLTTGKISKDVDSALEQANKASKSASKAIEDITIIKTQLKKMSTHAGDTITAVDSGNFPMAQQKFTQVQRNWHKIKDPIKQFSPQAYQEVNTQLTTINSLLKQPDPNRTELTQQLSSFSDRNLSLLNIYSKAQKQD</sequence>
<dbReference type="Proteomes" id="UP000002384">
    <property type="component" value="Chromosome"/>
</dbReference>
<evidence type="ECO:0000313" key="3">
    <source>
        <dbReference type="Proteomes" id="UP000002384"/>
    </source>
</evidence>
<dbReference type="AlphaFoldDB" id="B7KAC4"/>
<keyword evidence="3" id="KW-1185">Reference proteome</keyword>
<feature type="compositionally biased region" description="Polar residues" evidence="1">
    <location>
        <begin position="49"/>
        <end position="59"/>
    </location>
</feature>
<dbReference type="eggNOG" id="ENOG5032180">
    <property type="taxonomic scope" value="Bacteria"/>
</dbReference>
<name>B7KAC4_GLOC7</name>
<evidence type="ECO:0000256" key="1">
    <source>
        <dbReference type="SAM" id="MobiDB-lite"/>
    </source>
</evidence>
<feature type="region of interest" description="Disordered" evidence="1">
    <location>
        <begin position="34"/>
        <end position="59"/>
    </location>
</feature>
<dbReference type="KEGG" id="cyc:PCC7424_4535"/>
<gene>
    <name evidence="2" type="ordered locus">PCC7424_4535</name>
</gene>
<proteinExistence type="predicted"/>
<reference evidence="3" key="1">
    <citation type="journal article" date="2011" name="MBio">
        <title>Novel metabolic attributes of the genus Cyanothece, comprising a group of unicellular nitrogen-fixing Cyanobacteria.</title>
        <authorList>
            <person name="Bandyopadhyay A."/>
            <person name="Elvitigala T."/>
            <person name="Welsh E."/>
            <person name="Stockel J."/>
            <person name="Liberton M."/>
            <person name="Min H."/>
            <person name="Sherman L.A."/>
            <person name="Pakrasi H.B."/>
        </authorList>
    </citation>
    <scope>NUCLEOTIDE SEQUENCE [LARGE SCALE GENOMIC DNA]</scope>
    <source>
        <strain evidence="3">PCC 7424</strain>
    </source>
</reference>
<protein>
    <submittedName>
        <fullName evidence="2">Uncharacterized protein</fullName>
    </submittedName>
</protein>
<dbReference type="PROSITE" id="PS51257">
    <property type="entry name" value="PROKAR_LIPOPROTEIN"/>
    <property type="match status" value="1"/>
</dbReference>